<dbReference type="RefSeq" id="XP_033346035.1">
    <property type="nucleotide sequence ID" value="XM_033490144.1"/>
</dbReference>
<dbReference type="Proteomes" id="UP000504631">
    <property type="component" value="Unplaced"/>
</dbReference>
<dbReference type="GeneID" id="117231580"/>
<dbReference type="AlphaFoldDB" id="A0A6J3K0M7"/>
<evidence type="ECO:0000313" key="2">
    <source>
        <dbReference type="RefSeq" id="XP_033346035.1"/>
    </source>
</evidence>
<accession>A0A6J3K0M7</accession>
<name>A0A6J3K0M7_9HYME</name>
<gene>
    <name evidence="2" type="primary">LOC117231580</name>
</gene>
<organism evidence="1 2">
    <name type="scientific">Bombus vosnesenskii</name>
    <dbReference type="NCBI Taxonomy" id="207650"/>
    <lineage>
        <taxon>Eukaryota</taxon>
        <taxon>Metazoa</taxon>
        <taxon>Ecdysozoa</taxon>
        <taxon>Arthropoda</taxon>
        <taxon>Hexapoda</taxon>
        <taxon>Insecta</taxon>
        <taxon>Pterygota</taxon>
        <taxon>Neoptera</taxon>
        <taxon>Endopterygota</taxon>
        <taxon>Hymenoptera</taxon>
        <taxon>Apocrita</taxon>
        <taxon>Aculeata</taxon>
        <taxon>Apoidea</taxon>
        <taxon>Anthophila</taxon>
        <taxon>Apidae</taxon>
        <taxon>Bombus</taxon>
        <taxon>Pyrobombus</taxon>
    </lineage>
</organism>
<keyword evidence="1" id="KW-1185">Reference proteome</keyword>
<dbReference type="KEGG" id="bvk:117231580"/>
<evidence type="ECO:0000313" key="1">
    <source>
        <dbReference type="Proteomes" id="UP000504631"/>
    </source>
</evidence>
<reference evidence="2" key="1">
    <citation type="submission" date="2025-08" db="UniProtKB">
        <authorList>
            <consortium name="RefSeq"/>
        </authorList>
    </citation>
    <scope>IDENTIFICATION</scope>
    <source>
        <tissue evidence="2">Muscle</tissue>
    </source>
</reference>
<proteinExistence type="predicted"/>
<sequence>MSRDAGLITLKKNYRVHVSKDMCIVKSWYVLRPFVVEHIAGSGYVAIPYFLDTKAYQIGHIFVQESSNVQCFCAAPQLKVLGPIRDFLVHEKSNPKWLDKNLPVIKTTDDNRDFRVNLYHGKHKMDFKAIDCYFLDKAPDLLIEGEMTIDRSTHEDLATADWFGLITGVLVTNESAIRLRRNYRERTFYIGERPHTILFKYEICKMDKNGSVFETSTAEMDWKWLPVEERDMNALPVTEFVSQSTRVKS</sequence>
<protein>
    <submittedName>
        <fullName evidence="2">Uncharacterized protein LOC117231580</fullName>
    </submittedName>
</protein>